<name>A0ABD1NMJ9_9FABA</name>
<sequence>MITSPQVTEEIFPSIGSDKNHNSIGFHSQRAYRGVGIKKLKVNAQESLIILHFVPTF</sequence>
<gene>
    <name evidence="1" type="ORF">Fmac_003364</name>
</gene>
<reference evidence="1 2" key="1">
    <citation type="submission" date="2024-08" db="EMBL/GenBank/DDBJ databases">
        <title>Insights into the chromosomal genome structure of Flemingia macrophylla.</title>
        <authorList>
            <person name="Ding Y."/>
            <person name="Zhao Y."/>
            <person name="Bi W."/>
            <person name="Wu M."/>
            <person name="Zhao G."/>
            <person name="Gong Y."/>
            <person name="Li W."/>
            <person name="Zhang P."/>
        </authorList>
    </citation>
    <scope>NUCLEOTIDE SEQUENCE [LARGE SCALE GENOMIC DNA]</scope>
    <source>
        <strain evidence="1">DYQJB</strain>
        <tissue evidence="1">Leaf</tissue>
    </source>
</reference>
<keyword evidence="2" id="KW-1185">Reference proteome</keyword>
<comment type="caution">
    <text evidence="1">The sequence shown here is derived from an EMBL/GenBank/DDBJ whole genome shotgun (WGS) entry which is preliminary data.</text>
</comment>
<protein>
    <submittedName>
        <fullName evidence="1">Uncharacterized protein</fullName>
    </submittedName>
</protein>
<evidence type="ECO:0000313" key="2">
    <source>
        <dbReference type="Proteomes" id="UP001603857"/>
    </source>
</evidence>
<evidence type="ECO:0000313" key="1">
    <source>
        <dbReference type="EMBL" id="KAL2349364.1"/>
    </source>
</evidence>
<proteinExistence type="predicted"/>
<organism evidence="1 2">
    <name type="scientific">Flemingia macrophylla</name>
    <dbReference type="NCBI Taxonomy" id="520843"/>
    <lineage>
        <taxon>Eukaryota</taxon>
        <taxon>Viridiplantae</taxon>
        <taxon>Streptophyta</taxon>
        <taxon>Embryophyta</taxon>
        <taxon>Tracheophyta</taxon>
        <taxon>Spermatophyta</taxon>
        <taxon>Magnoliopsida</taxon>
        <taxon>eudicotyledons</taxon>
        <taxon>Gunneridae</taxon>
        <taxon>Pentapetalae</taxon>
        <taxon>rosids</taxon>
        <taxon>fabids</taxon>
        <taxon>Fabales</taxon>
        <taxon>Fabaceae</taxon>
        <taxon>Papilionoideae</taxon>
        <taxon>50 kb inversion clade</taxon>
        <taxon>NPAAA clade</taxon>
        <taxon>indigoferoid/millettioid clade</taxon>
        <taxon>Phaseoleae</taxon>
        <taxon>Flemingia</taxon>
    </lineage>
</organism>
<dbReference type="Proteomes" id="UP001603857">
    <property type="component" value="Unassembled WGS sequence"/>
</dbReference>
<accession>A0ABD1NMJ9</accession>
<dbReference type="EMBL" id="JBGMDY010000001">
    <property type="protein sequence ID" value="KAL2349364.1"/>
    <property type="molecule type" value="Genomic_DNA"/>
</dbReference>
<dbReference type="AlphaFoldDB" id="A0ABD1NMJ9"/>